<keyword evidence="1" id="KW-0812">Transmembrane</keyword>
<gene>
    <name evidence="2" type="ORF">GCM10011489_12560</name>
</gene>
<name>A0A916T0A5_9ACTN</name>
<reference evidence="2" key="2">
    <citation type="submission" date="2020-09" db="EMBL/GenBank/DDBJ databases">
        <authorList>
            <person name="Sun Q."/>
            <person name="Zhou Y."/>
        </authorList>
    </citation>
    <scope>NUCLEOTIDE SEQUENCE</scope>
    <source>
        <strain evidence="2">CGMCC 1.12827</strain>
    </source>
</reference>
<organism evidence="2 3">
    <name type="scientific">Gordonia jinhuaensis</name>
    <dbReference type="NCBI Taxonomy" id="1517702"/>
    <lineage>
        <taxon>Bacteria</taxon>
        <taxon>Bacillati</taxon>
        <taxon>Actinomycetota</taxon>
        <taxon>Actinomycetes</taxon>
        <taxon>Mycobacteriales</taxon>
        <taxon>Gordoniaceae</taxon>
        <taxon>Gordonia</taxon>
    </lineage>
</organism>
<accession>A0A916T0A5</accession>
<sequence>MAITIIIVTVVVAILIVAGAAWYALDSDRRIRRFASSTDVVPGRPSSAPQSWTHSTEPEALLHQRLRYAIASVHENPTVSGDESASVARDQLDDAVVALDDQLVELAGNRDAPDYDTDLHRADAKVATLERLPGRIWGVSAQEAERDIVAVTATLRSDGDVPHPPAPDKD</sequence>
<comment type="caution">
    <text evidence="2">The sequence shown here is derived from an EMBL/GenBank/DDBJ whole genome shotgun (WGS) entry which is preliminary data.</text>
</comment>
<feature type="transmembrane region" description="Helical" evidence="1">
    <location>
        <begin position="6"/>
        <end position="25"/>
    </location>
</feature>
<evidence type="ECO:0000313" key="2">
    <source>
        <dbReference type="EMBL" id="GGB25881.1"/>
    </source>
</evidence>
<keyword evidence="1" id="KW-0472">Membrane</keyword>
<evidence type="ECO:0000313" key="3">
    <source>
        <dbReference type="Proteomes" id="UP000621454"/>
    </source>
</evidence>
<dbReference type="EMBL" id="BMGC01000006">
    <property type="protein sequence ID" value="GGB25881.1"/>
    <property type="molecule type" value="Genomic_DNA"/>
</dbReference>
<evidence type="ECO:0000256" key="1">
    <source>
        <dbReference type="SAM" id="Phobius"/>
    </source>
</evidence>
<dbReference type="AlphaFoldDB" id="A0A916T0A5"/>
<dbReference type="Proteomes" id="UP000621454">
    <property type="component" value="Unassembled WGS sequence"/>
</dbReference>
<proteinExistence type="predicted"/>
<reference evidence="2" key="1">
    <citation type="journal article" date="2014" name="Int. J. Syst. Evol. Microbiol.">
        <title>Complete genome sequence of Corynebacterium casei LMG S-19264T (=DSM 44701T), isolated from a smear-ripened cheese.</title>
        <authorList>
            <consortium name="US DOE Joint Genome Institute (JGI-PGF)"/>
            <person name="Walter F."/>
            <person name="Albersmeier A."/>
            <person name="Kalinowski J."/>
            <person name="Ruckert C."/>
        </authorList>
    </citation>
    <scope>NUCLEOTIDE SEQUENCE</scope>
    <source>
        <strain evidence="2">CGMCC 1.12827</strain>
    </source>
</reference>
<protein>
    <submittedName>
        <fullName evidence="2">Uncharacterized protein</fullName>
    </submittedName>
</protein>
<keyword evidence="1" id="KW-1133">Transmembrane helix</keyword>
<keyword evidence="3" id="KW-1185">Reference proteome</keyword>